<gene>
    <name evidence="2" type="ORF">M2280_001021</name>
</gene>
<sequence>MKARRSKHLLTAAAIAAAVVLGGAIPAAATPNADPLAPITAAASSLASGDSVAPQGITTQTLIAARNAGFPIYEAVQDVVVNATKMGTIFATEYRRVYEIDALNSPTTKFVGVGAIAPDRFAVVHQGLEPIVVNVRPPATVQPFQILTYDATPQTWWNSPLVRLPDGGPSVGIALVR</sequence>
<comment type="caution">
    <text evidence="2">The sequence shown here is derived from an EMBL/GenBank/DDBJ whole genome shotgun (WGS) entry which is preliminary data.</text>
</comment>
<organism evidence="2 3">
    <name type="scientific">Prescottella agglutinans</name>
    <dbReference type="NCBI Taxonomy" id="1644129"/>
    <lineage>
        <taxon>Bacteria</taxon>
        <taxon>Bacillati</taxon>
        <taxon>Actinomycetota</taxon>
        <taxon>Actinomycetes</taxon>
        <taxon>Mycobacteriales</taxon>
        <taxon>Nocardiaceae</taxon>
        <taxon>Prescottella</taxon>
    </lineage>
</organism>
<name>A0ABT6M677_9NOCA</name>
<evidence type="ECO:0000256" key="1">
    <source>
        <dbReference type="SAM" id="SignalP"/>
    </source>
</evidence>
<accession>A0ABT6M677</accession>
<keyword evidence="1" id="KW-0732">Signal</keyword>
<reference evidence="2 3" key="1">
    <citation type="submission" date="2023-04" db="EMBL/GenBank/DDBJ databases">
        <title>Forest soil microbial communities from Buena Vista Peninsula, Colon Province, Panama.</title>
        <authorList>
            <person name="Bouskill N."/>
        </authorList>
    </citation>
    <scope>NUCLEOTIDE SEQUENCE [LARGE SCALE GENOMIC DNA]</scope>
    <source>
        <strain evidence="2 3">CFH S0262</strain>
    </source>
</reference>
<keyword evidence="3" id="KW-1185">Reference proteome</keyword>
<feature type="signal peptide" evidence="1">
    <location>
        <begin position="1"/>
        <end position="29"/>
    </location>
</feature>
<evidence type="ECO:0000313" key="3">
    <source>
        <dbReference type="Proteomes" id="UP001160334"/>
    </source>
</evidence>
<dbReference type="EMBL" id="JARXVC010000002">
    <property type="protein sequence ID" value="MDH6279812.1"/>
    <property type="molecule type" value="Genomic_DNA"/>
</dbReference>
<protein>
    <submittedName>
        <fullName evidence="2">Uncharacterized protein</fullName>
    </submittedName>
</protein>
<proteinExistence type="predicted"/>
<evidence type="ECO:0000313" key="2">
    <source>
        <dbReference type="EMBL" id="MDH6279812.1"/>
    </source>
</evidence>
<feature type="chain" id="PRO_5047216829" evidence="1">
    <location>
        <begin position="30"/>
        <end position="177"/>
    </location>
</feature>
<dbReference type="Proteomes" id="UP001160334">
    <property type="component" value="Unassembled WGS sequence"/>
</dbReference>
<dbReference type="RefSeq" id="WP_280759182.1">
    <property type="nucleotide sequence ID" value="NZ_JARXVC010000002.1"/>
</dbReference>